<dbReference type="InterPro" id="IPR048839">
    <property type="entry name" value="SPATA2_PUB-like"/>
</dbReference>
<protein>
    <submittedName>
        <fullName evidence="3">Spermatogenesis associated 2</fullName>
    </submittedName>
</protein>
<dbReference type="GO" id="GO:1990108">
    <property type="term" value="P:protein linear deubiquitination"/>
    <property type="evidence" value="ECO:0007669"/>
    <property type="project" value="TreeGrafter"/>
</dbReference>
<proteinExistence type="inferred from homology"/>
<evidence type="ECO:0000256" key="1">
    <source>
        <dbReference type="ARBA" id="ARBA00038142"/>
    </source>
</evidence>
<dbReference type="GO" id="GO:0070536">
    <property type="term" value="P:protein K63-linked deubiquitination"/>
    <property type="evidence" value="ECO:0007669"/>
    <property type="project" value="TreeGrafter"/>
</dbReference>
<evidence type="ECO:0000259" key="2">
    <source>
        <dbReference type="Pfam" id="PF21388"/>
    </source>
</evidence>
<accession>A0A8C1TEZ0</accession>
<feature type="domain" description="Spermatogenesis-associated protein 2 PUB-like" evidence="2">
    <location>
        <begin position="17"/>
        <end position="209"/>
    </location>
</feature>
<dbReference type="PANTHER" id="PTHR15326">
    <property type="entry name" value="SPERMATOGENESIS-ASSOCIATED PROTEIN 2/TAMOZHENNIC"/>
    <property type="match status" value="1"/>
</dbReference>
<dbReference type="PANTHER" id="PTHR15326:SF8">
    <property type="entry name" value="SPERMATOGENESIS-ASSOCIATED PROTEIN 2"/>
    <property type="match status" value="1"/>
</dbReference>
<dbReference type="Ensembl" id="ENSCCRT00015022675.1">
    <property type="protein sequence ID" value="ENSCCRP00015021871.1"/>
    <property type="gene ID" value="ENSCCRG00015009456.1"/>
</dbReference>
<dbReference type="GO" id="GO:0060544">
    <property type="term" value="P:regulation of necroptotic process"/>
    <property type="evidence" value="ECO:0007669"/>
    <property type="project" value="TreeGrafter"/>
</dbReference>
<reference evidence="3" key="1">
    <citation type="submission" date="2025-08" db="UniProtKB">
        <authorList>
            <consortium name="Ensembl"/>
        </authorList>
    </citation>
    <scope>IDENTIFICATION</scope>
</reference>
<dbReference type="AlphaFoldDB" id="A0A8C1TEZ0"/>
<evidence type="ECO:0000313" key="4">
    <source>
        <dbReference type="Proteomes" id="UP000694700"/>
    </source>
</evidence>
<dbReference type="GO" id="GO:0010803">
    <property type="term" value="P:regulation of tumor necrosis factor-mediated signaling pathway"/>
    <property type="evidence" value="ECO:0007669"/>
    <property type="project" value="TreeGrafter"/>
</dbReference>
<name>A0A8C1TEZ0_CYPCA</name>
<organism evidence="3 4">
    <name type="scientific">Cyprinus carpio</name>
    <name type="common">Common carp</name>
    <dbReference type="NCBI Taxonomy" id="7962"/>
    <lineage>
        <taxon>Eukaryota</taxon>
        <taxon>Metazoa</taxon>
        <taxon>Chordata</taxon>
        <taxon>Craniata</taxon>
        <taxon>Vertebrata</taxon>
        <taxon>Euteleostomi</taxon>
        <taxon>Actinopterygii</taxon>
        <taxon>Neopterygii</taxon>
        <taxon>Teleostei</taxon>
        <taxon>Ostariophysi</taxon>
        <taxon>Cypriniformes</taxon>
        <taxon>Cyprinidae</taxon>
        <taxon>Cyprininae</taxon>
        <taxon>Cyprinus</taxon>
    </lineage>
</organism>
<dbReference type="GO" id="GO:0005737">
    <property type="term" value="C:cytoplasm"/>
    <property type="evidence" value="ECO:0007669"/>
    <property type="project" value="TreeGrafter"/>
</dbReference>
<dbReference type="Gene3D" id="1.20.58.2190">
    <property type="match status" value="1"/>
</dbReference>
<comment type="similarity">
    <text evidence="1">Belongs to the SPATA2 family.</text>
</comment>
<evidence type="ECO:0000313" key="3">
    <source>
        <dbReference type="Ensembl" id="ENSCCRP00015021871.1"/>
    </source>
</evidence>
<dbReference type="SUPFAM" id="SSF143503">
    <property type="entry name" value="PUG domain-like"/>
    <property type="match status" value="1"/>
</dbReference>
<dbReference type="Pfam" id="PF21388">
    <property type="entry name" value="SPATA2_PUB-like"/>
    <property type="match status" value="1"/>
</dbReference>
<dbReference type="Proteomes" id="UP000694700">
    <property type="component" value="Unplaced"/>
</dbReference>
<dbReference type="InterPro" id="IPR036339">
    <property type="entry name" value="PUB-like_dom_sf"/>
</dbReference>
<sequence>MPRSPLPPMDAKLREDLFRRYVASLENRLEKGAGEGDKQGAKTEEALISTATALLGSYQPDPGQRFRMIRFYEIAENSLRTQRSANLRTLEAAFATLETICTNLLLFPWKKEFRCIKTFTGPYVYQLQSVICDADLRSLLRTMGYSRDQELQYNVRDHPGGASHLRQLAFELLLAQAECRLLGEVVSMSRGFALELEAVEVRRNTREDLFPSKAVGSGSSPVVGSISSGGERLSVAGSRCGFCNKPGASHTCVNCSKVSCDMCMSLYGSDVCTRKNPHHNFVPNHQLNFKSSSISHLVYR</sequence>